<dbReference type="SMART" id="SM00320">
    <property type="entry name" value="WD40"/>
    <property type="match status" value="7"/>
</dbReference>
<dbReference type="PROSITE" id="PS50294">
    <property type="entry name" value="WD_REPEATS_REGION"/>
    <property type="match status" value="3"/>
</dbReference>
<protein>
    <submittedName>
        <fullName evidence="5">Uncharacterized protein</fullName>
    </submittedName>
</protein>
<evidence type="ECO:0000256" key="3">
    <source>
        <dbReference type="PROSITE-ProRule" id="PRU00221"/>
    </source>
</evidence>
<dbReference type="InterPro" id="IPR036322">
    <property type="entry name" value="WD40_repeat_dom_sf"/>
</dbReference>
<sequence>MKFPSWLHSPRTTINSKNSTSPPPPLTLSPQQSTTSSTTLSQDTTSTTNTSLETNLSILTLPSLPCLQKLSQEYASLSVSFITSLNPHQSFSVNVLAINKNLLYAASRNIINVYDTINFTLIDTFNDQHSSSGAVKSITFLNENIFSAHQDCKIRVWRLKPNKQHELVSTLPTLNDRLRHVLLPKNYVKVRRHKKKLWVEHHDAVSGLDVGGNLLYSISWDRSLKIWDKSRCIESIKGHDDAINAMVVFGHGTIYSGSADKSIKVWDKPFGEKKYILLATLEKHKSAVNALALSHDGSVLFSGSNDRSILVWEREDSANYMVVSGALRGHAKAILCLVNLNDLLFSGSGDRTVRIWQRGHEGGYRCLSVLDGHQMPVKSVVAVATKTEEEGGEFNNNGGVKVLSGSFDGEIKVWQVMISNAS</sequence>
<dbReference type="InterPro" id="IPR001680">
    <property type="entry name" value="WD40_rpt"/>
</dbReference>
<dbReference type="PROSITE" id="PS50082">
    <property type="entry name" value="WD_REPEATS_2"/>
    <property type="match status" value="3"/>
</dbReference>
<evidence type="ECO:0000313" key="5">
    <source>
        <dbReference type="EMBL" id="GAA0161335.1"/>
    </source>
</evidence>
<proteinExistence type="predicted"/>
<dbReference type="Gene3D" id="2.130.10.10">
    <property type="entry name" value="YVTN repeat-like/Quinoprotein amine dehydrogenase"/>
    <property type="match status" value="3"/>
</dbReference>
<reference evidence="5 6" key="1">
    <citation type="submission" date="2024-01" db="EMBL/GenBank/DDBJ databases">
        <title>The complete chloroplast genome sequence of Lithospermum erythrorhizon: insights into the phylogenetic relationship among Boraginaceae species and the maternal lineages of purple gromwells.</title>
        <authorList>
            <person name="Okada T."/>
            <person name="Watanabe K."/>
        </authorList>
    </citation>
    <scope>NUCLEOTIDE SEQUENCE [LARGE SCALE GENOMIC DNA]</scope>
</reference>
<gene>
    <name evidence="5" type="ORF">LIER_39210</name>
</gene>
<dbReference type="AlphaFoldDB" id="A0AAV3QBG1"/>
<dbReference type="FunFam" id="2.130.10.10:FF:000775">
    <property type="entry name" value="BnaA09g28200D protein"/>
    <property type="match status" value="1"/>
</dbReference>
<evidence type="ECO:0000313" key="6">
    <source>
        <dbReference type="Proteomes" id="UP001454036"/>
    </source>
</evidence>
<organism evidence="5 6">
    <name type="scientific">Lithospermum erythrorhizon</name>
    <name type="common">Purple gromwell</name>
    <name type="synonym">Lithospermum officinale var. erythrorhizon</name>
    <dbReference type="NCBI Taxonomy" id="34254"/>
    <lineage>
        <taxon>Eukaryota</taxon>
        <taxon>Viridiplantae</taxon>
        <taxon>Streptophyta</taxon>
        <taxon>Embryophyta</taxon>
        <taxon>Tracheophyta</taxon>
        <taxon>Spermatophyta</taxon>
        <taxon>Magnoliopsida</taxon>
        <taxon>eudicotyledons</taxon>
        <taxon>Gunneridae</taxon>
        <taxon>Pentapetalae</taxon>
        <taxon>asterids</taxon>
        <taxon>lamiids</taxon>
        <taxon>Boraginales</taxon>
        <taxon>Boraginaceae</taxon>
        <taxon>Boraginoideae</taxon>
        <taxon>Lithospermeae</taxon>
        <taxon>Lithospermum</taxon>
    </lineage>
</organism>
<dbReference type="PANTHER" id="PTHR22844:SF199">
    <property type="entry name" value="F21J9.19"/>
    <property type="match status" value="1"/>
</dbReference>
<comment type="caution">
    <text evidence="5">The sequence shown here is derived from an EMBL/GenBank/DDBJ whole genome shotgun (WGS) entry which is preliminary data.</text>
</comment>
<dbReference type="PANTHER" id="PTHR22844">
    <property type="entry name" value="F-BOX AND WD40 DOMAIN PROTEIN"/>
    <property type="match status" value="1"/>
</dbReference>
<dbReference type="Pfam" id="PF00400">
    <property type="entry name" value="WD40"/>
    <property type="match status" value="5"/>
</dbReference>
<dbReference type="InterPro" id="IPR020472">
    <property type="entry name" value="WD40_PAC1"/>
</dbReference>
<feature type="repeat" description="WD" evidence="3">
    <location>
        <begin position="236"/>
        <end position="267"/>
    </location>
</feature>
<keyword evidence="6" id="KW-1185">Reference proteome</keyword>
<dbReference type="InterPro" id="IPR015943">
    <property type="entry name" value="WD40/YVTN_repeat-like_dom_sf"/>
</dbReference>
<feature type="repeat" description="WD" evidence="3">
    <location>
        <begin position="327"/>
        <end position="357"/>
    </location>
</feature>
<evidence type="ECO:0000256" key="1">
    <source>
        <dbReference type="ARBA" id="ARBA00022574"/>
    </source>
</evidence>
<feature type="compositionally biased region" description="Low complexity" evidence="4">
    <location>
        <begin position="28"/>
        <end position="48"/>
    </location>
</feature>
<dbReference type="PRINTS" id="PR00320">
    <property type="entry name" value="GPROTEINBRPT"/>
</dbReference>
<feature type="repeat" description="WD" evidence="3">
    <location>
        <begin position="281"/>
        <end position="322"/>
    </location>
</feature>
<dbReference type="Proteomes" id="UP001454036">
    <property type="component" value="Unassembled WGS sequence"/>
</dbReference>
<name>A0AAV3QBG1_LITER</name>
<evidence type="ECO:0000256" key="4">
    <source>
        <dbReference type="SAM" id="MobiDB-lite"/>
    </source>
</evidence>
<keyword evidence="2" id="KW-0677">Repeat</keyword>
<feature type="region of interest" description="Disordered" evidence="4">
    <location>
        <begin position="1"/>
        <end position="48"/>
    </location>
</feature>
<keyword evidence="1 3" id="KW-0853">WD repeat</keyword>
<dbReference type="InterPro" id="IPR045182">
    <property type="entry name" value="JINGUBANG-like"/>
</dbReference>
<evidence type="ECO:0000256" key="2">
    <source>
        <dbReference type="ARBA" id="ARBA00022737"/>
    </source>
</evidence>
<dbReference type="EMBL" id="BAABME010020750">
    <property type="protein sequence ID" value="GAA0161335.1"/>
    <property type="molecule type" value="Genomic_DNA"/>
</dbReference>
<accession>A0AAV3QBG1</accession>
<dbReference type="SUPFAM" id="SSF50978">
    <property type="entry name" value="WD40 repeat-like"/>
    <property type="match status" value="1"/>
</dbReference>